<feature type="compositionally biased region" description="Polar residues" evidence="1">
    <location>
        <begin position="58"/>
        <end position="70"/>
    </location>
</feature>
<dbReference type="PANTHER" id="PTHR35704:SF1">
    <property type="entry name" value="OS02G0254600 PROTEIN"/>
    <property type="match status" value="1"/>
</dbReference>
<feature type="region of interest" description="Disordered" evidence="1">
    <location>
        <begin position="32"/>
        <end position="85"/>
    </location>
</feature>
<dbReference type="OMA" id="RINTKQW"/>
<reference evidence="2" key="2">
    <citation type="submission" date="2020-10" db="EMBL/GenBank/DDBJ databases">
        <authorList>
            <person name="Cooper E.A."/>
            <person name="Brenton Z.W."/>
            <person name="Flinn B.S."/>
            <person name="Jenkins J."/>
            <person name="Shu S."/>
            <person name="Flowers D."/>
            <person name="Luo F."/>
            <person name="Wang Y."/>
            <person name="Xia P."/>
            <person name="Barry K."/>
            <person name="Daum C."/>
            <person name="Lipzen A."/>
            <person name="Yoshinaga Y."/>
            <person name="Schmutz J."/>
            <person name="Saski C."/>
            <person name="Vermerris W."/>
            <person name="Kresovich S."/>
        </authorList>
    </citation>
    <scope>NUCLEOTIDE SEQUENCE</scope>
</reference>
<dbReference type="PANTHER" id="PTHR35704">
    <property type="entry name" value="OS02G0254600 PROTEIN"/>
    <property type="match status" value="1"/>
</dbReference>
<dbReference type="Proteomes" id="UP000807115">
    <property type="component" value="Chromosome 9"/>
</dbReference>
<dbReference type="EMBL" id="CM027688">
    <property type="protein sequence ID" value="KAG0517366.1"/>
    <property type="molecule type" value="Genomic_DNA"/>
</dbReference>
<protein>
    <submittedName>
        <fullName evidence="2">Uncharacterized protein</fullName>
    </submittedName>
</protein>
<evidence type="ECO:0000313" key="2">
    <source>
        <dbReference type="EMBL" id="KAG0517366.1"/>
    </source>
</evidence>
<dbReference type="AlphaFoldDB" id="A0A921Q9D7"/>
<organism evidence="2 3">
    <name type="scientific">Sorghum bicolor</name>
    <name type="common">Sorghum</name>
    <name type="synonym">Sorghum vulgare</name>
    <dbReference type="NCBI Taxonomy" id="4558"/>
    <lineage>
        <taxon>Eukaryota</taxon>
        <taxon>Viridiplantae</taxon>
        <taxon>Streptophyta</taxon>
        <taxon>Embryophyta</taxon>
        <taxon>Tracheophyta</taxon>
        <taxon>Spermatophyta</taxon>
        <taxon>Magnoliopsida</taxon>
        <taxon>Liliopsida</taxon>
        <taxon>Poales</taxon>
        <taxon>Poaceae</taxon>
        <taxon>PACMAD clade</taxon>
        <taxon>Panicoideae</taxon>
        <taxon>Andropogonodae</taxon>
        <taxon>Andropogoneae</taxon>
        <taxon>Sorghinae</taxon>
        <taxon>Sorghum</taxon>
    </lineage>
</organism>
<proteinExistence type="predicted"/>
<sequence>MGNMLPCLVQASSSIMPRINTKQWSRSMKFLSGTLHRTKKRPHCSNRVAKAAARRETTSPSAPDDQATSRTRSRGAPSRNGHNRRVVRVKVILTRAEAARLMSLTTHGDRTAEEVVAEFKRSQQTTSSKASAAQLVISELKRMEAQALIARADTSASVLAAWRPVLESIPEQW</sequence>
<name>A0A921Q9D7_SORBI</name>
<dbReference type="KEGG" id="sbi:8065939"/>
<gene>
    <name evidence="2" type="ORF">BDA96_09G083300</name>
</gene>
<accession>A0A921Q9D7</accession>
<reference evidence="2" key="1">
    <citation type="journal article" date="2019" name="BMC Genomics">
        <title>A new reference genome for Sorghum bicolor reveals high levels of sequence similarity between sweet and grain genotypes: implications for the genetics of sugar metabolism.</title>
        <authorList>
            <person name="Cooper E.A."/>
            <person name="Brenton Z.W."/>
            <person name="Flinn B.S."/>
            <person name="Jenkins J."/>
            <person name="Shu S."/>
            <person name="Flowers D."/>
            <person name="Luo F."/>
            <person name="Wang Y."/>
            <person name="Xia P."/>
            <person name="Barry K."/>
            <person name="Daum C."/>
            <person name="Lipzen A."/>
            <person name="Yoshinaga Y."/>
            <person name="Schmutz J."/>
            <person name="Saski C."/>
            <person name="Vermerris W."/>
            <person name="Kresovich S."/>
        </authorList>
    </citation>
    <scope>NUCLEOTIDE SEQUENCE</scope>
</reference>
<comment type="caution">
    <text evidence="2">The sequence shown here is derived from an EMBL/GenBank/DDBJ whole genome shotgun (WGS) entry which is preliminary data.</text>
</comment>
<dbReference type="Gramene" id="EES19219">
    <property type="protein sequence ID" value="EES19219"/>
    <property type="gene ID" value="SORBI_3009G079200"/>
</dbReference>
<dbReference type="OrthoDB" id="1077969at2759"/>
<evidence type="ECO:0000313" key="3">
    <source>
        <dbReference type="Proteomes" id="UP000807115"/>
    </source>
</evidence>
<evidence type="ECO:0000256" key="1">
    <source>
        <dbReference type="SAM" id="MobiDB-lite"/>
    </source>
</evidence>